<feature type="compositionally biased region" description="Basic and acidic residues" evidence="1">
    <location>
        <begin position="240"/>
        <end position="258"/>
    </location>
</feature>
<feature type="compositionally biased region" description="Polar residues" evidence="1">
    <location>
        <begin position="325"/>
        <end position="336"/>
    </location>
</feature>
<gene>
    <name evidence="2" type="ORF">G7Y89_g12634</name>
</gene>
<accession>A0A8H4R8R7</accession>
<organism evidence="2 3">
    <name type="scientific">Cudoniella acicularis</name>
    <dbReference type="NCBI Taxonomy" id="354080"/>
    <lineage>
        <taxon>Eukaryota</taxon>
        <taxon>Fungi</taxon>
        <taxon>Dikarya</taxon>
        <taxon>Ascomycota</taxon>
        <taxon>Pezizomycotina</taxon>
        <taxon>Leotiomycetes</taxon>
        <taxon>Helotiales</taxon>
        <taxon>Tricladiaceae</taxon>
        <taxon>Cudoniella</taxon>
    </lineage>
</organism>
<name>A0A8H4R8R7_9HELO</name>
<feature type="region of interest" description="Disordered" evidence="1">
    <location>
        <begin position="173"/>
        <end position="336"/>
    </location>
</feature>
<reference evidence="2 3" key="1">
    <citation type="submission" date="2020-03" db="EMBL/GenBank/DDBJ databases">
        <title>Draft Genome Sequence of Cudoniella acicularis.</title>
        <authorList>
            <person name="Buettner E."/>
            <person name="Kellner H."/>
        </authorList>
    </citation>
    <scope>NUCLEOTIDE SEQUENCE [LARGE SCALE GENOMIC DNA]</scope>
    <source>
        <strain evidence="2 3">DSM 108380</strain>
    </source>
</reference>
<sequence>MLVLYGEVRKEKGAPTSQPSRHGSIQEADGKKRWQDVYRLLSRVQQGNNEAKLKEELKRHKRLLVEWIVRLERMVVDENGSLGEVQASDAVVVAVEKEKGKERKGKGKGEGKGVKAKGYSLSADAITWSPPYVTSITRKRTYEEVASYQPKMKLPEPVVLKVGGVQCYTYPLPSVTPAKEGEPGEQKAGETEKEGETPTPSTRRKVSFAEHDEVRLYVPTVEKYSVPPWPSGKGKKSNSKWKDKDTAHSRGTVKEKGYYHNSKSVVLVFNDDSQISKKAAKPSRHKKHADSHSHKKKPLQPAGAGALNSQRQGGKSVLKEKNKATGKSQGNSLTEK</sequence>
<evidence type="ECO:0000313" key="3">
    <source>
        <dbReference type="Proteomes" id="UP000566819"/>
    </source>
</evidence>
<dbReference type="EMBL" id="JAAMPI010001355">
    <property type="protein sequence ID" value="KAF4625535.1"/>
    <property type="molecule type" value="Genomic_DNA"/>
</dbReference>
<feature type="compositionally biased region" description="Basic and acidic residues" evidence="1">
    <location>
        <begin position="179"/>
        <end position="196"/>
    </location>
</feature>
<comment type="caution">
    <text evidence="2">The sequence shown here is derived from an EMBL/GenBank/DDBJ whole genome shotgun (WGS) entry which is preliminary data.</text>
</comment>
<evidence type="ECO:0000256" key="1">
    <source>
        <dbReference type="SAM" id="MobiDB-lite"/>
    </source>
</evidence>
<keyword evidence="3" id="KW-1185">Reference proteome</keyword>
<dbReference type="AlphaFoldDB" id="A0A8H4R8R7"/>
<feature type="region of interest" description="Disordered" evidence="1">
    <location>
        <begin position="1"/>
        <end position="30"/>
    </location>
</feature>
<proteinExistence type="predicted"/>
<protein>
    <submittedName>
        <fullName evidence="2">Uncharacterized protein</fullName>
    </submittedName>
</protein>
<feature type="compositionally biased region" description="Basic residues" evidence="1">
    <location>
        <begin position="278"/>
        <end position="298"/>
    </location>
</feature>
<evidence type="ECO:0000313" key="2">
    <source>
        <dbReference type="EMBL" id="KAF4625535.1"/>
    </source>
</evidence>
<dbReference type="Proteomes" id="UP000566819">
    <property type="component" value="Unassembled WGS sequence"/>
</dbReference>